<dbReference type="Proteomes" id="UP000247702">
    <property type="component" value="Unassembled WGS sequence"/>
</dbReference>
<gene>
    <name evidence="1" type="ORF">RclHR1_04520001</name>
</gene>
<organism evidence="1 2">
    <name type="scientific">Rhizophagus clarus</name>
    <dbReference type="NCBI Taxonomy" id="94130"/>
    <lineage>
        <taxon>Eukaryota</taxon>
        <taxon>Fungi</taxon>
        <taxon>Fungi incertae sedis</taxon>
        <taxon>Mucoromycota</taxon>
        <taxon>Glomeromycotina</taxon>
        <taxon>Glomeromycetes</taxon>
        <taxon>Glomerales</taxon>
        <taxon>Glomeraceae</taxon>
        <taxon>Rhizophagus</taxon>
    </lineage>
</organism>
<keyword evidence="2" id="KW-1185">Reference proteome</keyword>
<reference evidence="1 2" key="1">
    <citation type="submission" date="2017-11" db="EMBL/GenBank/DDBJ databases">
        <title>The genome of Rhizophagus clarus HR1 reveals common genetic basis of auxotrophy among arbuscular mycorrhizal fungi.</title>
        <authorList>
            <person name="Kobayashi Y."/>
        </authorList>
    </citation>
    <scope>NUCLEOTIDE SEQUENCE [LARGE SCALE GENOMIC DNA]</scope>
    <source>
        <strain evidence="1 2">HR1</strain>
    </source>
</reference>
<dbReference type="AlphaFoldDB" id="A0A2Z6RHM9"/>
<accession>A0A2Z6RHM9</accession>
<evidence type="ECO:0000313" key="1">
    <source>
        <dbReference type="EMBL" id="GBC02248.1"/>
    </source>
</evidence>
<name>A0A2Z6RHM9_9GLOM</name>
<proteinExistence type="predicted"/>
<dbReference type="EMBL" id="BEXD01003818">
    <property type="protein sequence ID" value="GBC02248.1"/>
    <property type="molecule type" value="Genomic_DNA"/>
</dbReference>
<sequence>MPFDLAYLKSVTGFVARQFGKREITILPFVIELLKFYPRCIFIRSTSLRRVEKADLKAVFDFTYKQLILSSLSIISKMGFGEKNVLFE</sequence>
<comment type="caution">
    <text evidence="1">The sequence shown here is derived from an EMBL/GenBank/DDBJ whole genome shotgun (WGS) entry which is preliminary data.</text>
</comment>
<evidence type="ECO:0000313" key="2">
    <source>
        <dbReference type="Proteomes" id="UP000247702"/>
    </source>
</evidence>
<protein>
    <submittedName>
        <fullName evidence="1">Uncharacterized protein</fullName>
    </submittedName>
</protein>